<dbReference type="PANTHER" id="PTHR36449:SF1">
    <property type="entry name" value="ACETYLTRANSFERASE"/>
    <property type="match status" value="1"/>
</dbReference>
<keyword evidence="2" id="KW-0012">Acyltransferase</keyword>
<keyword evidence="4" id="KW-1185">Reference proteome</keyword>
<proteinExistence type="predicted"/>
<dbReference type="Proteomes" id="UP001060112">
    <property type="component" value="Chromosome"/>
</dbReference>
<name>A0ABY5I200_9FIRM</name>
<protein>
    <recommendedName>
        <fullName evidence="5">N-acetyltransferase</fullName>
    </recommendedName>
</protein>
<evidence type="ECO:0000313" key="3">
    <source>
        <dbReference type="EMBL" id="UTY39398.1"/>
    </source>
</evidence>
<dbReference type="EMBL" id="CP101620">
    <property type="protein sequence ID" value="UTY39398.1"/>
    <property type="molecule type" value="Genomic_DNA"/>
</dbReference>
<evidence type="ECO:0000313" key="4">
    <source>
        <dbReference type="Proteomes" id="UP001060112"/>
    </source>
</evidence>
<evidence type="ECO:0000256" key="2">
    <source>
        <dbReference type="ARBA" id="ARBA00023315"/>
    </source>
</evidence>
<dbReference type="RefSeq" id="WP_290140467.1">
    <property type="nucleotide sequence ID" value="NZ_CP101620.1"/>
</dbReference>
<evidence type="ECO:0000256" key="1">
    <source>
        <dbReference type="ARBA" id="ARBA00022679"/>
    </source>
</evidence>
<reference evidence="3" key="1">
    <citation type="submission" date="2022-07" db="EMBL/GenBank/DDBJ databases">
        <title>Faecal culturing of patients with breast cancer.</title>
        <authorList>
            <person name="Teng N.M.Y."/>
            <person name="Kiu R."/>
            <person name="Evans R."/>
            <person name="Baker D.J."/>
            <person name="Zenner C."/>
            <person name="Robinson S.D."/>
            <person name="Hall L.J."/>
        </authorList>
    </citation>
    <scope>NUCLEOTIDE SEQUENCE</scope>
    <source>
        <strain evidence="3">LH1062</strain>
    </source>
</reference>
<keyword evidence="1" id="KW-0808">Transferase</keyword>
<accession>A0ABY5I200</accession>
<gene>
    <name evidence="3" type="ORF">NMU03_00770</name>
</gene>
<dbReference type="PANTHER" id="PTHR36449">
    <property type="entry name" value="ACETYLTRANSFERASE-RELATED"/>
    <property type="match status" value="1"/>
</dbReference>
<evidence type="ECO:0008006" key="5">
    <source>
        <dbReference type="Google" id="ProtNLM"/>
    </source>
</evidence>
<organism evidence="3 4">
    <name type="scientific">Allocoprobacillus halotolerans</name>
    <dbReference type="NCBI Taxonomy" id="2944914"/>
    <lineage>
        <taxon>Bacteria</taxon>
        <taxon>Bacillati</taxon>
        <taxon>Bacillota</taxon>
        <taxon>Erysipelotrichia</taxon>
        <taxon>Erysipelotrichales</taxon>
        <taxon>Erysipelotrichaceae</taxon>
        <taxon>Allocoprobacillus</taxon>
    </lineage>
</organism>
<dbReference type="Gene3D" id="3.40.630.30">
    <property type="match status" value="1"/>
</dbReference>
<sequence>MKILSDFSCPLNPDVEYFIHYKAYEFERVGLARTYLVYAQPSYGKTYLVAVYALGQSNVELSDSLKSRHRKKLFGTTYPIGKNIKTLLIGQLAKNYTNGYNEYITGDILMSLVFSRIKDIHMIFPSVVTHVDCKDDENLKRYYEKFGFQLFKKKDDMLIYLLPTNKILEEVLSQEEQENELVGAK</sequence>